<dbReference type="PANTHER" id="PTHR23508">
    <property type="entry name" value="CARBOXYLIC ACID TRANSPORTER PROTEIN HOMOLOG"/>
    <property type="match status" value="1"/>
</dbReference>
<reference evidence="7" key="1">
    <citation type="journal article" date="2016" name="Mol. Biol. Evol.">
        <title>Comparative Genomics of Early-Diverging Mushroom-Forming Fungi Provides Insights into the Origins of Lignocellulose Decay Capabilities.</title>
        <authorList>
            <person name="Nagy L.G."/>
            <person name="Riley R."/>
            <person name="Tritt A."/>
            <person name="Adam C."/>
            <person name="Daum C."/>
            <person name="Floudas D."/>
            <person name="Sun H."/>
            <person name="Yadav J.S."/>
            <person name="Pangilinan J."/>
            <person name="Larsson K.H."/>
            <person name="Matsuura K."/>
            <person name="Barry K."/>
            <person name="Labutti K."/>
            <person name="Kuo R."/>
            <person name="Ohm R.A."/>
            <person name="Bhattacharya S.S."/>
            <person name="Shirouzu T."/>
            <person name="Yoshinaga Y."/>
            <person name="Martin F.M."/>
            <person name="Grigoriev I.V."/>
            <person name="Hibbett D.S."/>
        </authorList>
    </citation>
    <scope>NUCLEOTIDE SEQUENCE [LARGE SCALE GENOMIC DNA]</scope>
    <source>
        <strain evidence="7">CBS 109695</strain>
    </source>
</reference>
<keyword evidence="2 5" id="KW-0812">Transmembrane</keyword>
<dbReference type="AlphaFoldDB" id="A0A166LFB0"/>
<evidence type="ECO:0000256" key="1">
    <source>
        <dbReference type="ARBA" id="ARBA00004141"/>
    </source>
</evidence>
<dbReference type="PROSITE" id="PS50850">
    <property type="entry name" value="MFS"/>
    <property type="match status" value="1"/>
</dbReference>
<dbReference type="InterPro" id="IPR005828">
    <property type="entry name" value="MFS_sugar_transport-like"/>
</dbReference>
<dbReference type="SUPFAM" id="SSF103473">
    <property type="entry name" value="MFS general substrate transporter"/>
    <property type="match status" value="1"/>
</dbReference>
<comment type="subcellular location">
    <subcellularLocation>
        <location evidence="1">Membrane</location>
        <topology evidence="1">Multi-pass membrane protein</topology>
    </subcellularLocation>
</comment>
<feature type="domain" description="Major facilitator superfamily (MFS) profile" evidence="6">
    <location>
        <begin position="1"/>
        <end position="123"/>
    </location>
</feature>
<evidence type="ECO:0000256" key="3">
    <source>
        <dbReference type="ARBA" id="ARBA00022989"/>
    </source>
</evidence>
<dbReference type="PANTHER" id="PTHR23508:SF10">
    <property type="entry name" value="CARBOXYLIC ACID TRANSPORTER PROTEIN HOMOLOG"/>
    <property type="match status" value="1"/>
</dbReference>
<evidence type="ECO:0000313" key="7">
    <source>
        <dbReference type="EMBL" id="KZP22895.1"/>
    </source>
</evidence>
<accession>A0A166LFB0</accession>
<organism evidence="7">
    <name type="scientific">Athelia psychrophila</name>
    <dbReference type="NCBI Taxonomy" id="1759441"/>
    <lineage>
        <taxon>Eukaryota</taxon>
        <taxon>Fungi</taxon>
        <taxon>Dikarya</taxon>
        <taxon>Basidiomycota</taxon>
        <taxon>Agaricomycotina</taxon>
        <taxon>Agaricomycetes</taxon>
        <taxon>Agaricomycetidae</taxon>
        <taxon>Atheliales</taxon>
        <taxon>Atheliaceae</taxon>
        <taxon>Athelia</taxon>
    </lineage>
</organism>
<dbReference type="Pfam" id="PF00083">
    <property type="entry name" value="Sugar_tr"/>
    <property type="match status" value="1"/>
</dbReference>
<dbReference type="OrthoDB" id="5296287at2759"/>
<dbReference type="EMBL" id="KV417536">
    <property type="protein sequence ID" value="KZP22895.1"/>
    <property type="molecule type" value="Genomic_DNA"/>
</dbReference>
<feature type="non-terminal residue" evidence="7">
    <location>
        <position position="1"/>
    </location>
</feature>
<dbReference type="GO" id="GO:0015355">
    <property type="term" value="F:secondary active monocarboxylate transmembrane transporter activity"/>
    <property type="evidence" value="ECO:0007669"/>
    <property type="project" value="TreeGrafter"/>
</dbReference>
<dbReference type="InterPro" id="IPR020846">
    <property type="entry name" value="MFS_dom"/>
</dbReference>
<feature type="transmembrane region" description="Helical" evidence="5">
    <location>
        <begin position="83"/>
        <end position="102"/>
    </location>
</feature>
<keyword evidence="3 5" id="KW-1133">Transmembrane helix</keyword>
<dbReference type="Gene3D" id="1.20.1250.20">
    <property type="entry name" value="MFS general substrate transporter like domains"/>
    <property type="match status" value="1"/>
</dbReference>
<evidence type="ECO:0000256" key="4">
    <source>
        <dbReference type="ARBA" id="ARBA00023136"/>
    </source>
</evidence>
<feature type="transmembrane region" description="Helical" evidence="5">
    <location>
        <begin position="46"/>
        <end position="63"/>
    </location>
</feature>
<proteinExistence type="predicted"/>
<dbReference type="STRING" id="436010.A0A166LFB0"/>
<evidence type="ECO:0000256" key="5">
    <source>
        <dbReference type="SAM" id="Phobius"/>
    </source>
</evidence>
<protein>
    <recommendedName>
        <fullName evidence="6">Major facilitator superfamily (MFS) profile domain-containing protein</fullName>
    </recommendedName>
</protein>
<sequence length="123" mass="13654">LFHSISAVVFGVISNCFSRKWPLVFDLALCSVIELGSGFVKTYPQFLAVHSLFGMAMCSIWGLNMSSALENLPMELPGFTSGMLQQGYTVSYLIAIIVYLYLVPEQSQGWHMLFWTGTGISML</sequence>
<gene>
    <name evidence="7" type="ORF">FIBSPDRAFT_659021</name>
</gene>
<feature type="non-terminal residue" evidence="7">
    <location>
        <position position="123"/>
    </location>
</feature>
<evidence type="ECO:0000259" key="6">
    <source>
        <dbReference type="PROSITE" id="PS50850"/>
    </source>
</evidence>
<evidence type="ECO:0000256" key="2">
    <source>
        <dbReference type="ARBA" id="ARBA00022692"/>
    </source>
</evidence>
<dbReference type="GO" id="GO:0035879">
    <property type="term" value="P:plasma membrane lactate transport"/>
    <property type="evidence" value="ECO:0007669"/>
    <property type="project" value="TreeGrafter"/>
</dbReference>
<dbReference type="GO" id="GO:0005886">
    <property type="term" value="C:plasma membrane"/>
    <property type="evidence" value="ECO:0007669"/>
    <property type="project" value="TreeGrafter"/>
</dbReference>
<name>A0A166LFB0_9AGAM</name>
<dbReference type="InterPro" id="IPR036259">
    <property type="entry name" value="MFS_trans_sf"/>
</dbReference>
<keyword evidence="4 5" id="KW-0472">Membrane</keyword>